<keyword evidence="6" id="KW-1185">Reference proteome</keyword>
<dbReference type="InParanoid" id="A0A1Y2G4Q5"/>
<dbReference type="AlphaFoldDB" id="A0A1Y2G4Q5"/>
<dbReference type="OrthoDB" id="1731724at2759"/>
<dbReference type="GO" id="GO:0036435">
    <property type="term" value="F:K48-linked polyubiquitin modification-dependent protein binding"/>
    <property type="evidence" value="ECO:0007669"/>
    <property type="project" value="UniProtKB-ARBA"/>
</dbReference>
<dbReference type="InterPro" id="IPR003903">
    <property type="entry name" value="UIM_dom"/>
</dbReference>
<dbReference type="Gene3D" id="1.10.287.3990">
    <property type="match status" value="1"/>
</dbReference>
<comment type="similarity">
    <text evidence="1">Belongs to the proteasome subunit S5A family.</text>
</comment>
<dbReference type="STRING" id="106004.A0A1Y2G4Q5"/>
<feature type="compositionally biased region" description="Low complexity" evidence="3">
    <location>
        <begin position="258"/>
        <end position="270"/>
    </location>
</feature>
<dbReference type="PROSITE" id="PS50330">
    <property type="entry name" value="UIM"/>
    <property type="match status" value="2"/>
</dbReference>
<comment type="caution">
    <text evidence="5">The sequence shown here is derived from an EMBL/GenBank/DDBJ whole genome shotgun (WGS) entry which is preliminary data.</text>
</comment>
<dbReference type="Pfam" id="PF13519">
    <property type="entry name" value="VWA_2"/>
    <property type="match status" value="1"/>
</dbReference>
<dbReference type="PROSITE" id="PS50234">
    <property type="entry name" value="VWFA"/>
    <property type="match status" value="1"/>
</dbReference>
<feature type="region of interest" description="Disordered" evidence="3">
    <location>
        <begin position="215"/>
        <end position="235"/>
    </location>
</feature>
<dbReference type="SUPFAM" id="SSF53300">
    <property type="entry name" value="vWA-like"/>
    <property type="match status" value="1"/>
</dbReference>
<dbReference type="EMBL" id="MCGR01000002">
    <property type="protein sequence ID" value="ORY91492.1"/>
    <property type="molecule type" value="Genomic_DNA"/>
</dbReference>
<accession>A0A1Y2G4Q5</accession>
<dbReference type="InterPro" id="IPR027040">
    <property type="entry name" value="PSMD4"/>
</dbReference>
<dbReference type="SMART" id="SM00726">
    <property type="entry name" value="UIM"/>
    <property type="match status" value="3"/>
</dbReference>
<evidence type="ECO:0000256" key="1">
    <source>
        <dbReference type="ARBA" id="ARBA00005574"/>
    </source>
</evidence>
<name>A0A1Y2G4Q5_9BASI</name>
<evidence type="ECO:0000256" key="2">
    <source>
        <dbReference type="ARBA" id="ARBA00022942"/>
    </source>
</evidence>
<dbReference type="FunCoup" id="A0A1Y2G4Q5">
    <property type="interactions" value="523"/>
</dbReference>
<dbReference type="GO" id="GO:0005634">
    <property type="term" value="C:nucleus"/>
    <property type="evidence" value="ECO:0007669"/>
    <property type="project" value="TreeGrafter"/>
</dbReference>
<keyword evidence="2" id="KW-0647">Proteasome</keyword>
<dbReference type="SMART" id="SM00327">
    <property type="entry name" value="VWA"/>
    <property type="match status" value="1"/>
</dbReference>
<evidence type="ECO:0000256" key="3">
    <source>
        <dbReference type="SAM" id="MobiDB-lite"/>
    </source>
</evidence>
<evidence type="ECO:0000313" key="6">
    <source>
        <dbReference type="Proteomes" id="UP000193467"/>
    </source>
</evidence>
<dbReference type="InterPro" id="IPR002035">
    <property type="entry name" value="VWF_A"/>
</dbReference>
<dbReference type="GO" id="GO:0005829">
    <property type="term" value="C:cytosol"/>
    <property type="evidence" value="ECO:0007669"/>
    <property type="project" value="TreeGrafter"/>
</dbReference>
<proteinExistence type="inferred from homology"/>
<gene>
    <name evidence="5" type="ORF">BCR35DRAFT_298661</name>
</gene>
<dbReference type="GO" id="GO:0008540">
    <property type="term" value="C:proteasome regulatory particle, base subcomplex"/>
    <property type="evidence" value="ECO:0007669"/>
    <property type="project" value="TreeGrafter"/>
</dbReference>
<dbReference type="PANTHER" id="PTHR10223:SF0">
    <property type="entry name" value="26S PROTEASOME NON-ATPASE REGULATORY SUBUNIT 4"/>
    <property type="match status" value="1"/>
</dbReference>
<feature type="domain" description="VWFA" evidence="4">
    <location>
        <begin position="6"/>
        <end position="206"/>
    </location>
</feature>
<dbReference type="Pfam" id="PF02809">
    <property type="entry name" value="UIM"/>
    <property type="match status" value="3"/>
</dbReference>
<evidence type="ECO:0000259" key="4">
    <source>
        <dbReference type="PROSITE" id="PS50234"/>
    </source>
</evidence>
<dbReference type="InterPro" id="IPR036465">
    <property type="entry name" value="vWFA_dom_sf"/>
</dbReference>
<dbReference type="FunFam" id="3.40.50.410:FF:000005">
    <property type="entry name" value="26S proteasome non-ATPase regulatory subunit 4"/>
    <property type="match status" value="1"/>
</dbReference>
<feature type="compositionally biased region" description="Gly residues" evidence="3">
    <location>
        <begin position="223"/>
        <end position="232"/>
    </location>
</feature>
<dbReference type="Proteomes" id="UP000193467">
    <property type="component" value="Unassembled WGS sequence"/>
</dbReference>
<dbReference type="GO" id="GO:0043161">
    <property type="term" value="P:proteasome-mediated ubiquitin-dependent protein catabolic process"/>
    <property type="evidence" value="ECO:0007669"/>
    <property type="project" value="TreeGrafter"/>
</dbReference>
<organism evidence="5 6">
    <name type="scientific">Leucosporidium creatinivorum</name>
    <dbReference type="NCBI Taxonomy" id="106004"/>
    <lineage>
        <taxon>Eukaryota</taxon>
        <taxon>Fungi</taxon>
        <taxon>Dikarya</taxon>
        <taxon>Basidiomycota</taxon>
        <taxon>Pucciniomycotina</taxon>
        <taxon>Microbotryomycetes</taxon>
        <taxon>Leucosporidiales</taxon>
        <taxon>Leucosporidium</taxon>
    </lineage>
</organism>
<reference evidence="5 6" key="1">
    <citation type="submission" date="2016-07" db="EMBL/GenBank/DDBJ databases">
        <title>Pervasive Adenine N6-methylation of Active Genes in Fungi.</title>
        <authorList>
            <consortium name="DOE Joint Genome Institute"/>
            <person name="Mondo S.J."/>
            <person name="Dannebaum R.O."/>
            <person name="Kuo R.C."/>
            <person name="Labutti K."/>
            <person name="Haridas S."/>
            <person name="Kuo A."/>
            <person name="Salamov A."/>
            <person name="Ahrendt S.R."/>
            <person name="Lipzen A."/>
            <person name="Sullivan W."/>
            <person name="Andreopoulos W.B."/>
            <person name="Clum A."/>
            <person name="Lindquist E."/>
            <person name="Daum C."/>
            <person name="Ramamoorthy G.K."/>
            <person name="Gryganskyi A."/>
            <person name="Culley D."/>
            <person name="Magnuson J.K."/>
            <person name="James T.Y."/>
            <person name="O'Malley M.A."/>
            <person name="Stajich J.E."/>
            <person name="Spatafora J.W."/>
            <person name="Visel A."/>
            <person name="Grigoriev I.V."/>
        </authorList>
    </citation>
    <scope>NUCLEOTIDE SEQUENCE [LARGE SCALE GENOMIC DNA]</scope>
    <source>
        <strain evidence="5 6">62-1032</strain>
    </source>
</reference>
<dbReference type="Gene3D" id="3.40.50.410">
    <property type="entry name" value="von Willebrand factor, type A domain"/>
    <property type="match status" value="1"/>
</dbReference>
<dbReference type="PANTHER" id="PTHR10223">
    <property type="entry name" value="26S PROTEASOME NON-ATPASE REGULATORY SUBUNIT 4"/>
    <property type="match status" value="1"/>
</dbReference>
<feature type="region of interest" description="Disordered" evidence="3">
    <location>
        <begin position="254"/>
        <end position="300"/>
    </location>
</feature>
<sequence>MSLEATMLVLDNSSYSINGDYPPTRLAAQADAVHLIFNNKLRANPENEVGLMVMGGKAPEVLVTPTQDEGKLIAALHDIKQGGDADLSTGIQVAQLALKHRQNKNQRQRVIVFVGSPLSASTASLVKLGKKMKKNNVAIDVVSFGTDSASLVDLTIPSLSASSSTAPAPSETNESKLLALHEAVNSSDNSHYLAVEPGPHLLSERISASAILRGEGAGDDDAMGGGGGGGDEYGVDPNLDPELAMALRMSLEEERARQAAANPSTSAAPALDTVAEGSATSASAEVPSTPAPAPVKTEGADDTAAVLAAAAASGGIEDVGMDAEGDGDDDLARALAMSRGDDVEMGDGDDDEDAEIARAIALSMQESEENKEDK</sequence>
<evidence type="ECO:0000313" key="5">
    <source>
        <dbReference type="EMBL" id="ORY91492.1"/>
    </source>
</evidence>
<protein>
    <recommendedName>
        <fullName evidence="4">VWFA domain-containing protein</fullName>
    </recommendedName>
</protein>